<evidence type="ECO:0000313" key="2">
    <source>
        <dbReference type="Proteomes" id="UP000580250"/>
    </source>
</evidence>
<dbReference type="Proteomes" id="UP000580250">
    <property type="component" value="Unassembled WGS sequence"/>
</dbReference>
<sequence length="233" mass="27388">MKEIMRKMFGRWMQEVLEIKHPVFFRLDLLNENLIIQLYSKIVSTPLCLTQSLNSEEIYLGLSYSFKYLWENLKEKFGGKNITNKLNKIWNDLLDKNFDKEKLVYSFLTKEFFVSVVNESFELKNENISMFEQWITARQSLKWLHVQNLTNLSKKGGLFFDNFVFSLNKNFGAKSRLLGLLGGLDGSEDVLKKYEDIRKLVKIGMLNTKFLFLLNLFILGTKKKLVKNELRAA</sequence>
<comment type="caution">
    <text evidence="1">The sequence shown here is derived from an EMBL/GenBank/DDBJ whole genome shotgun (WGS) entry which is preliminary data.</text>
</comment>
<organism evidence="1 2">
    <name type="scientific">Meloidogyne enterolobii</name>
    <name type="common">Root-knot nematode worm</name>
    <name type="synonym">Meloidogyne mayaguensis</name>
    <dbReference type="NCBI Taxonomy" id="390850"/>
    <lineage>
        <taxon>Eukaryota</taxon>
        <taxon>Metazoa</taxon>
        <taxon>Ecdysozoa</taxon>
        <taxon>Nematoda</taxon>
        <taxon>Chromadorea</taxon>
        <taxon>Rhabditida</taxon>
        <taxon>Tylenchina</taxon>
        <taxon>Tylenchomorpha</taxon>
        <taxon>Tylenchoidea</taxon>
        <taxon>Meloidogynidae</taxon>
        <taxon>Meloidogyninae</taxon>
        <taxon>Meloidogyne</taxon>
    </lineage>
</organism>
<reference evidence="1 2" key="1">
    <citation type="submission" date="2020-08" db="EMBL/GenBank/DDBJ databases">
        <authorList>
            <person name="Koutsovoulos G."/>
            <person name="Danchin GJ E."/>
        </authorList>
    </citation>
    <scope>NUCLEOTIDE SEQUENCE [LARGE SCALE GENOMIC DNA]</scope>
</reference>
<protein>
    <submittedName>
        <fullName evidence="1">Uncharacterized protein</fullName>
    </submittedName>
</protein>
<name>A0A6V7V125_MELEN</name>
<dbReference type="AlphaFoldDB" id="A0A6V7V125"/>
<dbReference type="EMBL" id="CAJEWN010000143">
    <property type="protein sequence ID" value="CAD2168633.1"/>
    <property type="molecule type" value="Genomic_DNA"/>
</dbReference>
<evidence type="ECO:0000313" key="1">
    <source>
        <dbReference type="EMBL" id="CAD2168633.1"/>
    </source>
</evidence>
<proteinExistence type="predicted"/>
<accession>A0A6V7V125</accession>
<gene>
    <name evidence="1" type="ORF">MENT_LOCUS20015</name>
</gene>